<keyword evidence="3" id="KW-1185">Reference proteome</keyword>
<dbReference type="RefSeq" id="WP_106143193.1">
    <property type="nucleotide sequence ID" value="NZ_PVYX01000001.1"/>
</dbReference>
<dbReference type="Proteomes" id="UP000237640">
    <property type="component" value="Unassembled WGS sequence"/>
</dbReference>
<evidence type="ECO:0000313" key="2">
    <source>
        <dbReference type="EMBL" id="PRX56196.1"/>
    </source>
</evidence>
<dbReference type="InterPro" id="IPR025202">
    <property type="entry name" value="PLD-like_dom"/>
</dbReference>
<dbReference type="GO" id="GO:0032049">
    <property type="term" value="P:cardiolipin biosynthetic process"/>
    <property type="evidence" value="ECO:0007669"/>
    <property type="project" value="UniProtKB-ARBA"/>
</dbReference>
<dbReference type="InterPro" id="IPR001736">
    <property type="entry name" value="PLipase_D/transphosphatidylase"/>
</dbReference>
<dbReference type="Pfam" id="PF13091">
    <property type="entry name" value="PLDc_2"/>
    <property type="match status" value="2"/>
</dbReference>
<dbReference type="SUPFAM" id="SSF56024">
    <property type="entry name" value="Phospholipase D/nuclease"/>
    <property type="match status" value="2"/>
</dbReference>
<organism evidence="2 3">
    <name type="scientific">Flagellimonas meridianipacifica</name>
    <dbReference type="NCBI Taxonomy" id="1080225"/>
    <lineage>
        <taxon>Bacteria</taxon>
        <taxon>Pseudomonadati</taxon>
        <taxon>Bacteroidota</taxon>
        <taxon>Flavobacteriia</taxon>
        <taxon>Flavobacteriales</taxon>
        <taxon>Flavobacteriaceae</taxon>
        <taxon>Flagellimonas</taxon>
    </lineage>
</organism>
<evidence type="ECO:0000259" key="1">
    <source>
        <dbReference type="PROSITE" id="PS50035"/>
    </source>
</evidence>
<proteinExistence type="predicted"/>
<evidence type="ECO:0000313" key="3">
    <source>
        <dbReference type="Proteomes" id="UP000237640"/>
    </source>
</evidence>
<comment type="caution">
    <text evidence="2">The sequence shown here is derived from an EMBL/GenBank/DDBJ whole genome shotgun (WGS) entry which is preliminary data.</text>
</comment>
<dbReference type="AlphaFoldDB" id="A0A2T0MF82"/>
<sequence>MDHRYALRKRSKTALQNAADNSKYVELVRSGEDYFLRLEKLIDKAEKEIHLQTYIFENDETGNRIASCLKKAAQRKVKVYVLLDAYGSAALPNSFAQDLVQHGILLRFFSPLFSLNNFYIGRRMHHKIAVADEKMALIGGINIADKYHGTQDEEPWLDYAVQLNCPAAKNLQILCSDYFFKKGSSKKIPPVLHSAGSALVGILQNDWLQQKTEVCDAYTNAFIHAEKEIVIVGSYFLPGNRLAKAFKKACKRGIRTTVILAGISDVPLVRRATEHLYSSFLDGHMRIFEWNKSVVHGKAAVVDNKWSTIGSFNLNSLSCYGSIEMNVEVHSGEFAENLRADFEMVISQCSEITKGSLRQRAGLFNKLGNWISYQMVRTTMLLLTFLPHLRFLKNYRL</sequence>
<dbReference type="PANTHER" id="PTHR21248">
    <property type="entry name" value="CARDIOLIPIN SYNTHASE"/>
    <property type="match status" value="1"/>
</dbReference>
<feature type="domain" description="PLD phosphodiesterase" evidence="1">
    <location>
        <begin position="291"/>
        <end position="318"/>
    </location>
</feature>
<accession>A0A2T0MF82</accession>
<dbReference type="CDD" id="cd09110">
    <property type="entry name" value="PLDc_CLS_1"/>
    <property type="match status" value="1"/>
</dbReference>
<dbReference type="EMBL" id="PVYX01000001">
    <property type="protein sequence ID" value="PRX56196.1"/>
    <property type="molecule type" value="Genomic_DNA"/>
</dbReference>
<dbReference type="OrthoDB" id="9762009at2"/>
<name>A0A2T0MF82_9FLAO</name>
<feature type="domain" description="PLD phosphodiesterase" evidence="1">
    <location>
        <begin position="120"/>
        <end position="147"/>
    </location>
</feature>
<protein>
    <submittedName>
        <fullName evidence="2">Cardiolipin synthase</fullName>
    </submittedName>
</protein>
<gene>
    <name evidence="2" type="ORF">CLV81_0188</name>
</gene>
<dbReference type="PROSITE" id="PS50035">
    <property type="entry name" value="PLD"/>
    <property type="match status" value="2"/>
</dbReference>
<dbReference type="Gene3D" id="3.30.870.10">
    <property type="entry name" value="Endonuclease Chain A"/>
    <property type="match status" value="2"/>
</dbReference>
<dbReference type="SMART" id="SM00155">
    <property type="entry name" value="PLDc"/>
    <property type="match status" value="2"/>
</dbReference>
<dbReference type="PANTHER" id="PTHR21248:SF22">
    <property type="entry name" value="PHOSPHOLIPASE D"/>
    <property type="match status" value="1"/>
</dbReference>
<dbReference type="GO" id="GO:0030572">
    <property type="term" value="F:phosphatidyltransferase activity"/>
    <property type="evidence" value="ECO:0007669"/>
    <property type="project" value="UniProtKB-ARBA"/>
</dbReference>
<reference evidence="2 3" key="1">
    <citation type="submission" date="2018-03" db="EMBL/GenBank/DDBJ databases">
        <title>Genomic Encyclopedia of Archaeal and Bacterial Type Strains, Phase II (KMG-II): from individual species to whole genera.</title>
        <authorList>
            <person name="Goeker M."/>
        </authorList>
    </citation>
    <scope>NUCLEOTIDE SEQUENCE [LARGE SCALE GENOMIC DNA]</scope>
    <source>
        <strain evidence="2 3">DSM 25027</strain>
    </source>
</reference>